<name>A0ABW0R3N9_9BACL</name>
<accession>A0ABW0R3N9</accession>
<protein>
    <submittedName>
        <fullName evidence="3">Uncharacterized protein</fullName>
    </submittedName>
</protein>
<reference evidence="4" key="1">
    <citation type="journal article" date="2019" name="Int. J. Syst. Evol. Microbiol.">
        <title>The Global Catalogue of Microorganisms (GCM) 10K type strain sequencing project: providing services to taxonomists for standard genome sequencing and annotation.</title>
        <authorList>
            <consortium name="The Broad Institute Genomics Platform"/>
            <consortium name="The Broad Institute Genome Sequencing Center for Infectious Disease"/>
            <person name="Wu L."/>
            <person name="Ma J."/>
        </authorList>
    </citation>
    <scope>NUCLEOTIDE SEQUENCE [LARGE SCALE GENOMIC DNA]</scope>
    <source>
        <strain evidence="4">CGMCC 1.18578</strain>
    </source>
</reference>
<keyword evidence="4" id="KW-1185">Reference proteome</keyword>
<evidence type="ECO:0000313" key="3">
    <source>
        <dbReference type="EMBL" id="MFC5531109.1"/>
    </source>
</evidence>
<evidence type="ECO:0000256" key="1">
    <source>
        <dbReference type="SAM" id="MobiDB-lite"/>
    </source>
</evidence>
<dbReference type="EMBL" id="JBHSNC010000051">
    <property type="protein sequence ID" value="MFC5531109.1"/>
    <property type="molecule type" value="Genomic_DNA"/>
</dbReference>
<organism evidence="3 4">
    <name type="scientific">Cohnella yongneupensis</name>
    <dbReference type="NCBI Taxonomy" id="425006"/>
    <lineage>
        <taxon>Bacteria</taxon>
        <taxon>Bacillati</taxon>
        <taxon>Bacillota</taxon>
        <taxon>Bacilli</taxon>
        <taxon>Bacillales</taxon>
        <taxon>Paenibacillaceae</taxon>
        <taxon>Cohnella</taxon>
    </lineage>
</organism>
<evidence type="ECO:0000256" key="2">
    <source>
        <dbReference type="SAM" id="SignalP"/>
    </source>
</evidence>
<dbReference type="RefSeq" id="WP_378113051.1">
    <property type="nucleotide sequence ID" value="NZ_JBHSNC010000051.1"/>
</dbReference>
<feature type="region of interest" description="Disordered" evidence="1">
    <location>
        <begin position="25"/>
        <end position="72"/>
    </location>
</feature>
<feature type="chain" id="PRO_5047421791" evidence="2">
    <location>
        <begin position="26"/>
        <end position="237"/>
    </location>
</feature>
<dbReference type="PROSITE" id="PS51257">
    <property type="entry name" value="PROKAR_LIPOPROTEIN"/>
    <property type="match status" value="1"/>
</dbReference>
<proteinExistence type="predicted"/>
<evidence type="ECO:0000313" key="4">
    <source>
        <dbReference type="Proteomes" id="UP001596108"/>
    </source>
</evidence>
<keyword evidence="2" id="KW-0732">Signal</keyword>
<comment type="caution">
    <text evidence="3">The sequence shown here is derived from an EMBL/GenBank/DDBJ whole genome shotgun (WGS) entry which is preliminary data.</text>
</comment>
<gene>
    <name evidence="3" type="ORF">ACFPQ4_16950</name>
</gene>
<feature type="compositionally biased region" description="Low complexity" evidence="1">
    <location>
        <begin position="25"/>
        <end position="50"/>
    </location>
</feature>
<sequence>MRRMAPLLIAALLALFLAGCGSSSNDTTNATNTITETSTPSSEPSEQTATNSSEPSTIPADNDDTEQTASLSEESLKDAATNIIELIRDRDLGSLADWIDPEQGLRFSPYAHIDTNESQLFQAGELPDFKDTTKLTWGTSDGSGEPISLTFREYYEKFVYNQDFAEAPNVSVNKLMGKGNVAFNGTETYPGASYVEFYFPGFDKAADGMDWQSLVLVFVPSGEEWKLVSIVHGQWTI</sequence>
<dbReference type="Proteomes" id="UP001596108">
    <property type="component" value="Unassembled WGS sequence"/>
</dbReference>
<feature type="signal peptide" evidence="2">
    <location>
        <begin position="1"/>
        <end position="25"/>
    </location>
</feature>